<comment type="catalytic activity">
    <reaction evidence="14 16">
        <text>UDP-N-acetyl-alpha-D-muramate + L-alanine + ATP = UDP-N-acetyl-alpha-D-muramoyl-L-alanine + ADP + phosphate + H(+)</text>
        <dbReference type="Rhea" id="RHEA:23372"/>
        <dbReference type="ChEBI" id="CHEBI:15378"/>
        <dbReference type="ChEBI" id="CHEBI:30616"/>
        <dbReference type="ChEBI" id="CHEBI:43474"/>
        <dbReference type="ChEBI" id="CHEBI:57972"/>
        <dbReference type="ChEBI" id="CHEBI:70757"/>
        <dbReference type="ChEBI" id="CHEBI:83898"/>
        <dbReference type="ChEBI" id="CHEBI:456216"/>
        <dbReference type="EC" id="6.3.2.8"/>
    </reaction>
</comment>
<feature type="domain" description="Mur ligase N-terminal catalytic" evidence="17">
    <location>
        <begin position="381"/>
        <end position="477"/>
    </location>
</feature>
<evidence type="ECO:0000313" key="22">
    <source>
        <dbReference type="EMBL" id="OKL51529.1"/>
    </source>
</evidence>
<dbReference type="OrthoDB" id="9808936at2"/>
<evidence type="ECO:0000259" key="18">
    <source>
        <dbReference type="Pfam" id="PF02875"/>
    </source>
</evidence>
<evidence type="ECO:0000256" key="3">
    <source>
        <dbReference type="ARBA" id="ARBA00022475"/>
    </source>
</evidence>
<evidence type="ECO:0000259" key="21">
    <source>
        <dbReference type="Pfam" id="PF08245"/>
    </source>
</evidence>
<dbReference type="InterPro" id="IPR006009">
    <property type="entry name" value="GlcNAc_MurG"/>
</dbReference>
<dbReference type="Pfam" id="PF08245">
    <property type="entry name" value="Mur_ligase_M"/>
    <property type="match status" value="1"/>
</dbReference>
<feature type="binding site" evidence="15">
    <location>
        <position position="167"/>
    </location>
    <ligand>
        <name>UDP-N-acetyl-alpha-D-glucosamine</name>
        <dbReference type="ChEBI" id="CHEBI:57705"/>
    </ligand>
</feature>
<evidence type="ECO:0000256" key="6">
    <source>
        <dbReference type="ARBA" id="ARBA00022618"/>
    </source>
</evidence>
<dbReference type="InterPro" id="IPR000713">
    <property type="entry name" value="Mur_ligase_N"/>
</dbReference>
<dbReference type="InterPro" id="IPR036565">
    <property type="entry name" value="Mur-like_cat_sf"/>
</dbReference>
<dbReference type="GO" id="GO:0008360">
    <property type="term" value="P:regulation of cell shape"/>
    <property type="evidence" value="ECO:0007669"/>
    <property type="project" value="UniProtKB-KW"/>
</dbReference>
<dbReference type="STRING" id="52770.BSZ40_06690"/>
<dbReference type="Pfam" id="PF03033">
    <property type="entry name" value="Glyco_transf_28"/>
    <property type="match status" value="1"/>
</dbReference>
<dbReference type="InterPro" id="IPR050061">
    <property type="entry name" value="MurCDEF_pg_biosynth"/>
</dbReference>
<evidence type="ECO:0000256" key="4">
    <source>
        <dbReference type="ARBA" id="ARBA00022490"/>
    </source>
</evidence>
<dbReference type="Gene3D" id="3.90.190.20">
    <property type="entry name" value="Mur ligase, C-terminal domain"/>
    <property type="match status" value="1"/>
</dbReference>
<dbReference type="EC" id="2.4.1.227" evidence="15"/>
<keyword evidence="3 15" id="KW-1003">Cell membrane</keyword>
<evidence type="ECO:0000259" key="17">
    <source>
        <dbReference type="Pfam" id="PF01225"/>
    </source>
</evidence>
<dbReference type="PANTHER" id="PTHR43445:SF3">
    <property type="entry name" value="UDP-N-ACETYLMURAMATE--L-ALANINE LIGASE"/>
    <property type="match status" value="1"/>
</dbReference>
<dbReference type="InterPro" id="IPR013221">
    <property type="entry name" value="Mur_ligase_cen"/>
</dbReference>
<protein>
    <recommendedName>
        <fullName evidence="15 16">Multifunctional fusion protein</fullName>
    </recommendedName>
    <domain>
        <recommendedName>
            <fullName evidence="15">UDP-N-acetylglucosamine--N-acetylmuramyl-(pentapeptide) pyrophosphoryl-undecaprenol N-acetylglucosamine transferase</fullName>
            <ecNumber evidence="15">2.4.1.227</ecNumber>
        </recommendedName>
        <alternativeName>
            <fullName evidence="15">Undecaprenyl-PP-MurNAc-pentapeptide-UDPGlcNAc GlcNAc transferase</fullName>
        </alternativeName>
    </domain>
    <domain>
        <recommendedName>
            <fullName evidence="16">UDP-N-acetylmuramate--L-alanine ligase</fullName>
            <ecNumber evidence="16">6.3.2.8</ecNumber>
        </recommendedName>
        <alternativeName>
            <fullName evidence="16">UDP-N-acetylmuramoyl-L-alanine synthetase</fullName>
        </alternativeName>
    </domain>
</protein>
<feature type="binding site" evidence="15">
    <location>
        <position position="302"/>
    </location>
    <ligand>
        <name>UDP-N-acetyl-alpha-D-glucosamine</name>
        <dbReference type="ChEBI" id="CHEBI:57705"/>
    </ligand>
</feature>
<feature type="binding site" evidence="15">
    <location>
        <position position="208"/>
    </location>
    <ligand>
        <name>UDP-N-acetyl-alpha-D-glucosamine</name>
        <dbReference type="ChEBI" id="CHEBI:57705"/>
    </ligand>
</feature>
<evidence type="ECO:0000256" key="10">
    <source>
        <dbReference type="ARBA" id="ARBA00022984"/>
    </source>
</evidence>
<evidence type="ECO:0000259" key="20">
    <source>
        <dbReference type="Pfam" id="PF04101"/>
    </source>
</evidence>
<comment type="similarity">
    <text evidence="15">Belongs to the glycosyltransferase 28 family. MurG subfamily.</text>
</comment>
<comment type="subcellular location">
    <subcellularLocation>
        <location evidence="15">Cell membrane</location>
        <topology evidence="15">Peripheral membrane protein</topology>
        <orientation evidence="15">Cytoplasmic side</orientation>
    </subcellularLocation>
    <subcellularLocation>
        <location evidence="1 16">Cytoplasm</location>
    </subcellularLocation>
</comment>
<keyword evidence="15" id="KW-0808">Transferase</keyword>
<keyword evidence="5 16" id="KW-0436">Ligase</keyword>
<evidence type="ECO:0000256" key="5">
    <source>
        <dbReference type="ARBA" id="ARBA00022598"/>
    </source>
</evidence>
<evidence type="ECO:0000256" key="12">
    <source>
        <dbReference type="ARBA" id="ARBA00023306"/>
    </source>
</evidence>
<feature type="binding site" evidence="15">
    <location>
        <position position="126"/>
    </location>
    <ligand>
        <name>UDP-N-acetyl-alpha-D-glucosamine</name>
        <dbReference type="ChEBI" id="CHEBI:57705"/>
    </ligand>
</feature>
<keyword evidence="13 15" id="KW-0961">Cell wall biogenesis/degradation</keyword>
<dbReference type="HAMAP" id="MF_00046">
    <property type="entry name" value="MurC"/>
    <property type="match status" value="1"/>
</dbReference>
<dbReference type="SUPFAM" id="SSF53244">
    <property type="entry name" value="MurD-like peptide ligases, peptide-binding domain"/>
    <property type="match status" value="1"/>
</dbReference>
<dbReference type="SUPFAM" id="SSF51984">
    <property type="entry name" value="MurCD N-terminal domain"/>
    <property type="match status" value="1"/>
</dbReference>
<dbReference type="GO" id="GO:0008763">
    <property type="term" value="F:UDP-N-acetylmuramate-L-alanine ligase activity"/>
    <property type="evidence" value="ECO:0007669"/>
    <property type="project" value="UniProtKB-UniRule"/>
</dbReference>
<evidence type="ECO:0000256" key="8">
    <source>
        <dbReference type="ARBA" id="ARBA00022840"/>
    </source>
</evidence>
<keyword evidence="12 15" id="KW-0131">Cell cycle</keyword>
<keyword evidence="10 15" id="KW-0573">Peptidoglycan synthesis</keyword>
<dbReference type="GO" id="GO:0050511">
    <property type="term" value="F:undecaprenyldiphospho-muramoylpentapeptide beta-N-acetylglucosaminyltransferase activity"/>
    <property type="evidence" value="ECO:0007669"/>
    <property type="project" value="UniProtKB-UniRule"/>
</dbReference>
<comment type="function">
    <text evidence="15">Cell wall formation. Catalyzes the transfer of a GlcNAc subunit on undecaprenyl-pyrophosphoryl-MurNAc-pentapeptide (lipid intermediate I) to form undecaprenyl-pyrophosphoryl-MurNAc-(pentapeptide)GlcNAc (lipid intermediate II).</text>
</comment>
<gene>
    <name evidence="16" type="primary">murC</name>
    <name evidence="15" type="synonym">murG</name>
    <name evidence="22" type="ORF">BSZ40_06690</name>
</gene>
<dbReference type="Proteomes" id="UP000185612">
    <property type="component" value="Unassembled WGS sequence"/>
</dbReference>
<evidence type="ECO:0000256" key="1">
    <source>
        <dbReference type="ARBA" id="ARBA00004496"/>
    </source>
</evidence>
<dbReference type="Pfam" id="PF01225">
    <property type="entry name" value="Mur_ligase"/>
    <property type="match status" value="1"/>
</dbReference>
<dbReference type="PANTHER" id="PTHR43445">
    <property type="entry name" value="UDP-N-ACETYLMURAMATE--L-ALANINE LIGASE-RELATED"/>
    <property type="match status" value="1"/>
</dbReference>
<dbReference type="GO" id="GO:0009252">
    <property type="term" value="P:peptidoglycan biosynthetic process"/>
    <property type="evidence" value="ECO:0007669"/>
    <property type="project" value="UniProtKB-UniRule"/>
</dbReference>
<keyword evidence="4 16" id="KW-0963">Cytoplasm</keyword>
<keyword evidence="8 16" id="KW-0067">ATP-binding</keyword>
<dbReference type="Gene3D" id="3.40.50.2000">
    <property type="entry name" value="Glycogen Phosphorylase B"/>
    <property type="match status" value="2"/>
</dbReference>
<dbReference type="GO" id="GO:0071555">
    <property type="term" value="P:cell wall organization"/>
    <property type="evidence" value="ECO:0007669"/>
    <property type="project" value="UniProtKB-KW"/>
</dbReference>
<dbReference type="InterPro" id="IPR004276">
    <property type="entry name" value="GlycoTrans_28_N"/>
</dbReference>
<dbReference type="InterPro" id="IPR036615">
    <property type="entry name" value="Mur_ligase_C_dom_sf"/>
</dbReference>
<keyword evidence="23" id="KW-1185">Reference proteome</keyword>
<comment type="similarity">
    <text evidence="16">Belongs to the MurCDEF family.</text>
</comment>
<evidence type="ECO:0000256" key="2">
    <source>
        <dbReference type="ARBA" id="ARBA00004752"/>
    </source>
</evidence>
<feature type="domain" description="Mur ligase C-terminal" evidence="18">
    <location>
        <begin position="688"/>
        <end position="812"/>
    </location>
</feature>
<feature type="domain" description="Glycosyltransferase family 28 N-terminal" evidence="19">
    <location>
        <begin position="4"/>
        <end position="144"/>
    </location>
</feature>
<comment type="catalytic activity">
    <reaction evidence="15">
        <text>di-trans,octa-cis-undecaprenyl diphospho-N-acetyl-alpha-D-muramoyl-L-alanyl-D-glutamyl-meso-2,6-diaminopimeloyl-D-alanyl-D-alanine + UDP-N-acetyl-alpha-D-glucosamine = di-trans,octa-cis-undecaprenyl diphospho-[N-acetyl-alpha-D-glucosaminyl-(1-&gt;4)]-N-acetyl-alpha-D-muramoyl-L-alanyl-D-glutamyl-meso-2,6-diaminopimeloyl-D-alanyl-D-alanine + UDP + H(+)</text>
        <dbReference type="Rhea" id="RHEA:31227"/>
        <dbReference type="ChEBI" id="CHEBI:15378"/>
        <dbReference type="ChEBI" id="CHEBI:57705"/>
        <dbReference type="ChEBI" id="CHEBI:58223"/>
        <dbReference type="ChEBI" id="CHEBI:61387"/>
        <dbReference type="ChEBI" id="CHEBI:61388"/>
        <dbReference type="EC" id="2.4.1.227"/>
    </reaction>
</comment>
<evidence type="ECO:0000256" key="14">
    <source>
        <dbReference type="ARBA" id="ARBA00047833"/>
    </source>
</evidence>
<evidence type="ECO:0000259" key="19">
    <source>
        <dbReference type="Pfam" id="PF03033"/>
    </source>
</evidence>
<dbReference type="CDD" id="cd03785">
    <property type="entry name" value="GT28_MurG"/>
    <property type="match status" value="1"/>
</dbReference>
<dbReference type="RefSeq" id="WP_073824501.1">
    <property type="nucleotide sequence ID" value="NZ_MQVS01000006.1"/>
</dbReference>
<evidence type="ECO:0000256" key="16">
    <source>
        <dbReference type="HAMAP-Rule" id="MF_00046"/>
    </source>
</evidence>
<dbReference type="SUPFAM" id="SSF53756">
    <property type="entry name" value="UDP-Glycosyltransferase/glycogen phosphorylase"/>
    <property type="match status" value="1"/>
</dbReference>
<dbReference type="FunCoup" id="A0A1Q5PVP9">
    <property type="interactions" value="48"/>
</dbReference>
<dbReference type="GO" id="GO:0005737">
    <property type="term" value="C:cytoplasm"/>
    <property type="evidence" value="ECO:0007669"/>
    <property type="project" value="UniProtKB-SubCell"/>
</dbReference>
<dbReference type="GO" id="GO:0051991">
    <property type="term" value="F:UDP-N-acetyl-D-glucosamine:N-acetylmuramoyl-L-alanyl-D-glutamyl-meso-2,6-diaminopimelyl-D-alanyl-D-alanine-diphosphoundecaprenol 4-beta-N-acetylglucosaminlytransferase activity"/>
    <property type="evidence" value="ECO:0007669"/>
    <property type="project" value="RHEA"/>
</dbReference>
<evidence type="ECO:0000313" key="23">
    <source>
        <dbReference type="Proteomes" id="UP000185612"/>
    </source>
</evidence>
<comment type="caution">
    <text evidence="22">The sequence shown here is derived from an EMBL/GenBank/DDBJ whole genome shotgun (WGS) entry which is preliminary data.</text>
</comment>
<keyword evidence="9 15" id="KW-0133">Cell shape</keyword>
<dbReference type="UniPathway" id="UPA00219"/>
<keyword evidence="15" id="KW-0328">Glycosyltransferase</keyword>
<evidence type="ECO:0000256" key="13">
    <source>
        <dbReference type="ARBA" id="ARBA00023316"/>
    </source>
</evidence>
<feature type="domain" description="Glycosyl transferase family 28 C-terminal" evidence="20">
    <location>
        <begin position="202"/>
        <end position="360"/>
    </location>
</feature>
<dbReference type="Gene3D" id="3.40.50.720">
    <property type="entry name" value="NAD(P)-binding Rossmann-like Domain"/>
    <property type="match status" value="1"/>
</dbReference>
<dbReference type="EC" id="6.3.2.8" evidence="16"/>
<feature type="binding site" evidence="16">
    <location>
        <begin position="485"/>
        <end position="491"/>
    </location>
    <ligand>
        <name>ATP</name>
        <dbReference type="ChEBI" id="CHEBI:30616"/>
    </ligand>
</feature>
<dbReference type="HAMAP" id="MF_00033">
    <property type="entry name" value="MurG"/>
    <property type="match status" value="1"/>
</dbReference>
<dbReference type="Pfam" id="PF02875">
    <property type="entry name" value="Mur_ligase_C"/>
    <property type="match status" value="1"/>
</dbReference>
<dbReference type="InterPro" id="IPR004101">
    <property type="entry name" value="Mur_ligase_C"/>
</dbReference>
<organism evidence="22 23">
    <name type="scientific">Buchananella hordeovulneris</name>
    <dbReference type="NCBI Taxonomy" id="52770"/>
    <lineage>
        <taxon>Bacteria</taxon>
        <taxon>Bacillati</taxon>
        <taxon>Actinomycetota</taxon>
        <taxon>Actinomycetes</taxon>
        <taxon>Actinomycetales</taxon>
        <taxon>Actinomycetaceae</taxon>
        <taxon>Buchananella</taxon>
    </lineage>
</organism>
<evidence type="ECO:0000256" key="11">
    <source>
        <dbReference type="ARBA" id="ARBA00023136"/>
    </source>
</evidence>
<keyword evidence="11 15" id="KW-0472">Membrane</keyword>
<dbReference type="GO" id="GO:0005886">
    <property type="term" value="C:plasma membrane"/>
    <property type="evidence" value="ECO:0007669"/>
    <property type="project" value="UniProtKB-SubCell"/>
</dbReference>
<sequence>MTRILLAGGGTAGHVNPLLATASVLQGHGIAAEQLVALGTTAGLETKLVPQAGLRLETIEKVPAPRRPNKAALAFPARWLRAQRQAHEILVREQVDVVVGFGGYVSTPAYRAARKLGLPVVIHEQNARPGLANRYGARFAHTVAVTFPSTPLRARQGHTEVIGLPLRAAVAELARARAAGRGQEQRAAGAAALGLDPSRPILVVTGGSLGAKRLNDSFAAGAAHLAQVQVLHLTGRGKDAEVRQATSAFPDYHVLDYLGQMEAALACADLVVCRAGAGTVSELAALGVPAIYVPLPIGNGEQRLNAADVVAVGGAELVPDAEVGDAFVARVAELVLDSEKLSRMGQAAAQVGRVDAAERLAELVLAAADRGATARASRPSFHFIGLGGAGMSVIAELLHAQGAQVSGSDRAASATLRRLQQLGITGHVGHAADQVPPGARVVVSSAVRPDNPELRVARERGQEVLHRSEALALAARDARFVAVAGAHGKTTTSAMTAFAARATGLDPSWAVGASITGLGSGAHLGAGDIFVAEADESDGSFLNYRPAVAIVTNIEPDHLDHYGSREAFEQAFADFAQRIAPGGALVACADDAGVARLLEQLGGQEQAPRLVSYGFGPAPAAAATHYQLVRRQAGYALTQGTQQWELRLALPGDHLALDAAAAVAALVELGGQAAAVVAALADFAGTGRRFELRGEVGGVRVVDDYAHHPTEVAATLRTARAVCSGQVRVLFQPHLYSRTVNFQREFAAALAQADDVVVTDIYAAREDPVPGVDGRTITQHGTGEYVADKVAAARLLAARSQPGDLLLTVGAGDITELADVMLAALAQAEQ</sequence>
<feature type="binding site" evidence="15">
    <location>
        <begin position="11"/>
        <end position="13"/>
    </location>
    <ligand>
        <name>UDP-N-acetyl-alpha-D-glucosamine</name>
        <dbReference type="ChEBI" id="CHEBI:57705"/>
    </ligand>
</feature>
<dbReference type="InterPro" id="IPR005758">
    <property type="entry name" value="UDP-N-AcMur_Ala_ligase_MurC"/>
</dbReference>
<dbReference type="NCBIfam" id="TIGR01133">
    <property type="entry name" value="murG"/>
    <property type="match status" value="1"/>
</dbReference>
<dbReference type="GO" id="GO:0005524">
    <property type="term" value="F:ATP binding"/>
    <property type="evidence" value="ECO:0007669"/>
    <property type="project" value="UniProtKB-UniRule"/>
</dbReference>
<proteinExistence type="inferred from homology"/>
<evidence type="ECO:0000256" key="9">
    <source>
        <dbReference type="ARBA" id="ARBA00022960"/>
    </source>
</evidence>
<dbReference type="NCBIfam" id="TIGR01082">
    <property type="entry name" value="murC"/>
    <property type="match status" value="1"/>
</dbReference>
<comment type="pathway">
    <text evidence="2 15">Cell wall biogenesis; peptidoglycan biosynthesis.</text>
</comment>
<dbReference type="GO" id="GO:0005975">
    <property type="term" value="P:carbohydrate metabolic process"/>
    <property type="evidence" value="ECO:0007669"/>
    <property type="project" value="InterPro"/>
</dbReference>
<dbReference type="EMBL" id="MQVS01000006">
    <property type="protein sequence ID" value="OKL51529.1"/>
    <property type="molecule type" value="Genomic_DNA"/>
</dbReference>
<comment type="caution">
    <text evidence="15">Lacks conserved residue(s) required for the propagation of feature annotation.</text>
</comment>
<evidence type="ECO:0000256" key="15">
    <source>
        <dbReference type="HAMAP-Rule" id="MF_00033"/>
    </source>
</evidence>
<dbReference type="InParanoid" id="A0A1Q5PVP9"/>
<evidence type="ECO:0000256" key="7">
    <source>
        <dbReference type="ARBA" id="ARBA00022741"/>
    </source>
</evidence>
<dbReference type="Pfam" id="PF04101">
    <property type="entry name" value="Glyco_tran_28_C"/>
    <property type="match status" value="1"/>
</dbReference>
<dbReference type="AlphaFoldDB" id="A0A1Q5PVP9"/>
<dbReference type="InterPro" id="IPR007235">
    <property type="entry name" value="Glyco_trans_28_C"/>
</dbReference>
<keyword evidence="6 15" id="KW-0132">Cell division</keyword>
<reference evidence="23" key="1">
    <citation type="submission" date="2016-12" db="EMBL/GenBank/DDBJ databases">
        <authorList>
            <person name="Meng X."/>
        </authorList>
    </citation>
    <scope>NUCLEOTIDE SEQUENCE [LARGE SCALE GENOMIC DNA]</scope>
    <source>
        <strain evidence="23">DSM 20732</strain>
    </source>
</reference>
<name>A0A1Q5PVP9_9ACTO</name>
<keyword evidence="7 16" id="KW-0547">Nucleotide-binding</keyword>
<dbReference type="GO" id="GO:0051301">
    <property type="term" value="P:cell division"/>
    <property type="evidence" value="ECO:0007669"/>
    <property type="project" value="UniProtKB-KW"/>
</dbReference>
<accession>A0A1Q5PVP9</accession>
<dbReference type="SUPFAM" id="SSF53623">
    <property type="entry name" value="MurD-like peptide ligases, catalytic domain"/>
    <property type="match status" value="1"/>
</dbReference>
<dbReference type="Gene3D" id="3.40.1190.10">
    <property type="entry name" value="Mur-like, catalytic domain"/>
    <property type="match status" value="1"/>
</dbReference>
<feature type="domain" description="Mur ligase central" evidence="21">
    <location>
        <begin position="483"/>
        <end position="665"/>
    </location>
</feature>